<proteinExistence type="predicted"/>
<dbReference type="Proteomes" id="UP000183410">
    <property type="component" value="Unassembled WGS sequence"/>
</dbReference>
<name>A0A1I2IN12_9BACL</name>
<accession>A0A1I2IN12</accession>
<feature type="signal peptide" evidence="2">
    <location>
        <begin position="1"/>
        <end position="24"/>
    </location>
</feature>
<keyword evidence="1" id="KW-1133">Transmembrane helix</keyword>
<feature type="transmembrane region" description="Helical" evidence="1">
    <location>
        <begin position="167"/>
        <end position="191"/>
    </location>
</feature>
<dbReference type="EMBL" id="FONN01000038">
    <property type="protein sequence ID" value="SFF43023.1"/>
    <property type="molecule type" value="Genomic_DNA"/>
</dbReference>
<feature type="chain" id="PRO_5010315105" evidence="2">
    <location>
        <begin position="25"/>
        <end position="247"/>
    </location>
</feature>
<organism evidence="3 4">
    <name type="scientific">Paenibacillus algorifonticola</name>
    <dbReference type="NCBI Taxonomy" id="684063"/>
    <lineage>
        <taxon>Bacteria</taxon>
        <taxon>Bacillati</taxon>
        <taxon>Bacillota</taxon>
        <taxon>Bacilli</taxon>
        <taxon>Bacillales</taxon>
        <taxon>Paenibacillaceae</taxon>
        <taxon>Paenibacillus</taxon>
    </lineage>
</organism>
<keyword evidence="1" id="KW-0472">Membrane</keyword>
<feature type="transmembrane region" description="Helical" evidence="1">
    <location>
        <begin position="198"/>
        <end position="219"/>
    </location>
</feature>
<protein>
    <submittedName>
        <fullName evidence="3">Uncharacterized protein</fullName>
    </submittedName>
</protein>
<dbReference type="AlphaFoldDB" id="A0A1I2IN12"/>
<evidence type="ECO:0000256" key="1">
    <source>
        <dbReference type="SAM" id="Phobius"/>
    </source>
</evidence>
<evidence type="ECO:0000256" key="2">
    <source>
        <dbReference type="SAM" id="SignalP"/>
    </source>
</evidence>
<evidence type="ECO:0000313" key="3">
    <source>
        <dbReference type="EMBL" id="SFF43023.1"/>
    </source>
</evidence>
<gene>
    <name evidence="3" type="ORF">SAMN04487969_13811</name>
</gene>
<evidence type="ECO:0000313" key="4">
    <source>
        <dbReference type="Proteomes" id="UP000183410"/>
    </source>
</evidence>
<sequence length="247" mass="26733">MKKSLALITTSAMILASIPNVSSAAEITKPAVITIDSERSSSTALLKDGNYFVTLDQETKNFLQIMTESGVLKEISSGPDGKMVLLNEDESYLKLTYGLNDEFILLLKEIVKDANNKGVLQGGQEQWNTRLASSQSSSIYNPIQNVVSPQVFLQDSKIYFTQADIDLYLFVAAGIGPEALAAALSALAFLFGGPVGSIITAALTIIGIGTLTNLCYLIIQTKVNKRNGVYIGLNWDGFFPNYSQGTW</sequence>
<keyword evidence="4" id="KW-1185">Reference proteome</keyword>
<keyword evidence="1" id="KW-0812">Transmembrane</keyword>
<dbReference type="OrthoDB" id="2991698at2"/>
<dbReference type="RefSeq" id="WP_046234421.1">
    <property type="nucleotide sequence ID" value="NZ_FONN01000038.1"/>
</dbReference>
<keyword evidence="2" id="KW-0732">Signal</keyword>
<reference evidence="4" key="1">
    <citation type="submission" date="2016-10" db="EMBL/GenBank/DDBJ databases">
        <authorList>
            <person name="Varghese N."/>
            <person name="Submissions S."/>
        </authorList>
    </citation>
    <scope>NUCLEOTIDE SEQUENCE [LARGE SCALE GENOMIC DNA]</scope>
    <source>
        <strain evidence="4">CGMCC 1.10223</strain>
    </source>
</reference>